<evidence type="ECO:0000256" key="6">
    <source>
        <dbReference type="ARBA" id="ARBA00023146"/>
    </source>
</evidence>
<feature type="domain" description="Aminoacyl-transfer RNA synthetases class-II family profile" evidence="7">
    <location>
        <begin position="186"/>
        <end position="603"/>
    </location>
</feature>
<dbReference type="PANTHER" id="PTHR22594">
    <property type="entry name" value="ASPARTYL/LYSYL-TRNA SYNTHETASE"/>
    <property type="match status" value="1"/>
</dbReference>
<dbReference type="SUPFAM" id="SSF55261">
    <property type="entry name" value="GAD domain-like"/>
    <property type="match status" value="1"/>
</dbReference>
<dbReference type="InterPro" id="IPR004115">
    <property type="entry name" value="GAD-like_sf"/>
</dbReference>
<dbReference type="InterPro" id="IPR047090">
    <property type="entry name" value="AspRS_core"/>
</dbReference>
<proteinExistence type="evidence at transcript level"/>
<dbReference type="InterPro" id="IPR012340">
    <property type="entry name" value="NA-bd_OB-fold"/>
</dbReference>
<dbReference type="NCBIfam" id="NF001750">
    <property type="entry name" value="PRK00476.1"/>
    <property type="match status" value="1"/>
</dbReference>
<dbReference type="InterPro" id="IPR045864">
    <property type="entry name" value="aa-tRNA-synth_II/BPL/LPL"/>
</dbReference>
<dbReference type="CDD" id="cd04317">
    <property type="entry name" value="EcAspRS_like_N"/>
    <property type="match status" value="1"/>
</dbReference>
<keyword evidence="3" id="KW-0547">Nucleotide-binding</keyword>
<dbReference type="GO" id="GO:0006422">
    <property type="term" value="P:aspartyl-tRNA aminoacylation"/>
    <property type="evidence" value="ECO:0007669"/>
    <property type="project" value="TreeGrafter"/>
</dbReference>
<keyword evidence="5" id="KW-0648">Protein biosynthesis</keyword>
<dbReference type="GO" id="GO:0005739">
    <property type="term" value="C:mitochondrion"/>
    <property type="evidence" value="ECO:0007669"/>
    <property type="project" value="TreeGrafter"/>
</dbReference>
<dbReference type="SUPFAM" id="SSF50249">
    <property type="entry name" value="Nucleic acid-binding proteins"/>
    <property type="match status" value="1"/>
</dbReference>
<dbReference type="InterPro" id="IPR004365">
    <property type="entry name" value="NA-bd_OB_tRNA"/>
</dbReference>
<evidence type="ECO:0000256" key="1">
    <source>
        <dbReference type="ARBA" id="ARBA00006303"/>
    </source>
</evidence>
<dbReference type="InterPro" id="IPR004524">
    <property type="entry name" value="Asp-tRNA-ligase_1"/>
</dbReference>
<evidence type="ECO:0000256" key="3">
    <source>
        <dbReference type="ARBA" id="ARBA00022741"/>
    </source>
</evidence>
<dbReference type="Pfam" id="PF02938">
    <property type="entry name" value="GAD"/>
    <property type="match status" value="1"/>
</dbReference>
<dbReference type="GO" id="GO:0004815">
    <property type="term" value="F:aspartate-tRNA ligase activity"/>
    <property type="evidence" value="ECO:0007669"/>
    <property type="project" value="TreeGrafter"/>
</dbReference>
<dbReference type="GO" id="GO:0003676">
    <property type="term" value="F:nucleic acid binding"/>
    <property type="evidence" value="ECO:0007669"/>
    <property type="project" value="InterPro"/>
</dbReference>
<dbReference type="PANTHER" id="PTHR22594:SF5">
    <property type="entry name" value="ASPARTATE--TRNA LIGASE, MITOCHONDRIAL"/>
    <property type="match status" value="1"/>
</dbReference>
<accession>A0A131Y309</accession>
<dbReference type="Pfam" id="PF00152">
    <property type="entry name" value="tRNA-synt_2"/>
    <property type="match status" value="1"/>
</dbReference>
<name>A0A131Y309_IXORI</name>
<evidence type="ECO:0000259" key="7">
    <source>
        <dbReference type="PROSITE" id="PS50862"/>
    </source>
</evidence>
<dbReference type="CDD" id="cd00777">
    <property type="entry name" value="AspRS_core"/>
    <property type="match status" value="1"/>
</dbReference>
<evidence type="ECO:0000256" key="4">
    <source>
        <dbReference type="ARBA" id="ARBA00022840"/>
    </source>
</evidence>
<dbReference type="InterPro" id="IPR029351">
    <property type="entry name" value="GAD_dom"/>
</dbReference>
<dbReference type="Gene3D" id="3.30.930.10">
    <property type="entry name" value="Bira Bifunctional Protein, Domain 2"/>
    <property type="match status" value="1"/>
</dbReference>
<comment type="similarity">
    <text evidence="1">Belongs to the class-II aminoacyl-tRNA synthetase family. Type 1 subfamily.</text>
</comment>
<dbReference type="Gene3D" id="3.30.1360.30">
    <property type="entry name" value="GAD-like domain"/>
    <property type="match status" value="1"/>
</dbReference>
<keyword evidence="4" id="KW-0067">ATP-binding</keyword>
<dbReference type="Gene3D" id="2.40.50.140">
    <property type="entry name" value="Nucleic acid-binding proteins"/>
    <property type="match status" value="1"/>
</dbReference>
<keyword evidence="6 8" id="KW-0030">Aminoacyl-tRNA synthetase</keyword>
<dbReference type="InterPro" id="IPR004364">
    <property type="entry name" value="Aa-tRNA-synt_II"/>
</dbReference>
<dbReference type="SUPFAM" id="SSF55681">
    <property type="entry name" value="Class II aaRS and biotin synthetases"/>
    <property type="match status" value="1"/>
</dbReference>
<organism evidence="8">
    <name type="scientific">Ixodes ricinus</name>
    <name type="common">Common tick</name>
    <name type="synonym">Acarus ricinus</name>
    <dbReference type="NCBI Taxonomy" id="34613"/>
    <lineage>
        <taxon>Eukaryota</taxon>
        <taxon>Metazoa</taxon>
        <taxon>Ecdysozoa</taxon>
        <taxon>Arthropoda</taxon>
        <taxon>Chelicerata</taxon>
        <taxon>Arachnida</taxon>
        <taxon>Acari</taxon>
        <taxon>Parasitiformes</taxon>
        <taxon>Ixodida</taxon>
        <taxon>Ixodoidea</taxon>
        <taxon>Ixodidae</taxon>
        <taxon>Ixodinae</taxon>
        <taxon>Ixodes</taxon>
    </lineage>
</organism>
<dbReference type="InterPro" id="IPR047089">
    <property type="entry name" value="Asp-tRNA-ligase_1_N"/>
</dbReference>
<dbReference type="Pfam" id="PF01336">
    <property type="entry name" value="tRNA_anti-codon"/>
    <property type="match status" value="1"/>
</dbReference>
<dbReference type="HAMAP" id="MF_00044">
    <property type="entry name" value="Asp_tRNA_synth_type1"/>
    <property type="match status" value="1"/>
</dbReference>
<dbReference type="PROSITE" id="PS50862">
    <property type="entry name" value="AA_TRNA_LIGASE_II"/>
    <property type="match status" value="1"/>
</dbReference>
<sequence>MSGFCGLKHTLLCLSRGLLRNSTAVRSVVTETRRLYCSPSCSALNRYTWRTHTCGELRPVHRGKQVTLCGWILFKRMNKFLIIRDAYGITQVVIPDDEKAASTLLESLPLESVVQITGEVVERPQGQWNENLPTGKIEVLCKEVKALNNAKVDLPFHVREYQKKKEALRMRYRYLDLRSSEMQRNLRFRSDLQMRMRNFLVQSCGFVEIETPTLFKRTPGGAQEYVVPTRFPGQFYSLVQSPQQFKQLLMVGGIDRYFQMARCYRDEGARPDRQPEFTQVDIEMSFATAGDIMGVTEELLVKSWPEDMTPITEPFPIMTYRDAIRQYGTDKPDLRFGMQLVDVTQVMKDCELNIISKATSTEGSSVQAIVVPGGARVWKRVHAEAFKDIAKHHFDLQGVVDIQVCEDSTVKSSIKKHLTPELTGKLLQRLDAKPGDLILMCAGNTEKVCLLLGKLRLEALKILSEAGIHLFEPGTFKFLWVVDFPLFKLDEDGKMKANHHPFTAPHLDDLHLIHTDPLKVRGQHYDLVLNGWEVAGGSVRIHNAHLQRQVLREILKEDDAQLSHLLEALESGAPPHGGIALGLDRLVCILCNSPSIRDVIAFPKSVEGKDLMCNVPARITQAEMDLYHIRAVD</sequence>
<dbReference type="InterPro" id="IPR006195">
    <property type="entry name" value="aa-tRNA-synth_II"/>
</dbReference>
<evidence type="ECO:0000313" key="8">
    <source>
        <dbReference type="EMBL" id="JAP72406.1"/>
    </source>
</evidence>
<dbReference type="AlphaFoldDB" id="A0A131Y309"/>
<evidence type="ECO:0000256" key="2">
    <source>
        <dbReference type="ARBA" id="ARBA00022598"/>
    </source>
</evidence>
<protein>
    <submittedName>
        <fullName evidence="8">Putative aspartyl-trna synthetase mitochondrial</fullName>
    </submittedName>
</protein>
<keyword evidence="2" id="KW-0436">Ligase</keyword>
<reference evidence="8" key="1">
    <citation type="submission" date="2016-02" db="EMBL/GenBank/DDBJ databases">
        <title>RNAseq analyses of the midgut from blood- or serum-fed Ixodes ricinus ticks.</title>
        <authorList>
            <person name="Perner J."/>
            <person name="Provaznik J."/>
            <person name="Schrenkova J."/>
            <person name="Urbanova V."/>
            <person name="Ribeiro J.M."/>
            <person name="Kopacek P."/>
        </authorList>
    </citation>
    <scope>NUCLEOTIDE SEQUENCE</scope>
    <source>
        <tissue evidence="8">Gut</tissue>
    </source>
</reference>
<dbReference type="GO" id="GO:0005524">
    <property type="term" value="F:ATP binding"/>
    <property type="evidence" value="ECO:0007669"/>
    <property type="project" value="UniProtKB-KW"/>
</dbReference>
<dbReference type="PRINTS" id="PR01042">
    <property type="entry name" value="TRNASYNTHASP"/>
</dbReference>
<dbReference type="NCBIfam" id="TIGR00459">
    <property type="entry name" value="aspS_bact"/>
    <property type="match status" value="1"/>
</dbReference>
<dbReference type="InterPro" id="IPR002312">
    <property type="entry name" value="Asp/Asn-tRNA-synth_IIb"/>
</dbReference>
<evidence type="ECO:0000256" key="5">
    <source>
        <dbReference type="ARBA" id="ARBA00022917"/>
    </source>
</evidence>
<dbReference type="EMBL" id="GEFM01003390">
    <property type="protein sequence ID" value="JAP72406.1"/>
    <property type="molecule type" value="mRNA"/>
</dbReference>